<dbReference type="OrthoDB" id="2062855at2"/>
<reference evidence="1 2" key="1">
    <citation type="submission" date="2016-10" db="EMBL/GenBank/DDBJ databases">
        <authorList>
            <person name="de Groot N.N."/>
        </authorList>
    </citation>
    <scope>NUCLEOTIDE SEQUENCE [LARGE SCALE GENOMIC DNA]</scope>
    <source>
        <strain evidence="1 2">DSM 3217</strain>
    </source>
</reference>
<keyword evidence="2" id="KW-1185">Reference proteome</keyword>
<protein>
    <submittedName>
        <fullName evidence="1">Uncharacterized protein</fullName>
    </submittedName>
</protein>
<evidence type="ECO:0000313" key="2">
    <source>
        <dbReference type="Proteomes" id="UP000199228"/>
    </source>
</evidence>
<proteinExistence type="predicted"/>
<dbReference type="RefSeq" id="WP_090171459.1">
    <property type="nucleotide sequence ID" value="NZ_FMXR01000004.1"/>
</dbReference>
<evidence type="ECO:0000313" key="1">
    <source>
        <dbReference type="EMBL" id="SDB03845.1"/>
    </source>
</evidence>
<dbReference type="EMBL" id="FMXR01000004">
    <property type="protein sequence ID" value="SDB03845.1"/>
    <property type="molecule type" value="Genomic_DNA"/>
</dbReference>
<organism evidence="1 2">
    <name type="scientific">Eubacterium oxidoreducens</name>
    <dbReference type="NCBI Taxonomy" id="1732"/>
    <lineage>
        <taxon>Bacteria</taxon>
        <taxon>Bacillati</taxon>
        <taxon>Bacillota</taxon>
        <taxon>Clostridia</taxon>
        <taxon>Eubacteriales</taxon>
        <taxon>Eubacteriaceae</taxon>
        <taxon>Eubacterium</taxon>
    </lineage>
</organism>
<name>A0A1G6A606_EUBOX</name>
<dbReference type="Proteomes" id="UP000199228">
    <property type="component" value="Unassembled WGS sequence"/>
</dbReference>
<accession>A0A1G6A606</accession>
<gene>
    <name evidence="1" type="ORF">SAMN02910417_00302</name>
</gene>
<sequence length="83" mass="9668">MSDSLNMSVSQAFKKNGKKYAFVTFRDGEREAEGRIPNCKITRNNGFDEGEVKLLEEYMKRELANLKKMATDVDPMKEFFHKK</sequence>
<dbReference type="STRING" id="1732.SAMN02910417_00302"/>
<dbReference type="AlphaFoldDB" id="A0A1G6A606"/>